<accession>A0A2T5G0R3</accession>
<evidence type="ECO:0000313" key="6">
    <source>
        <dbReference type="Proteomes" id="UP000244162"/>
    </source>
</evidence>
<keyword evidence="6" id="KW-1185">Reference proteome</keyword>
<dbReference type="OrthoDB" id="9800445at2"/>
<organism evidence="5 6">
    <name type="scientific">Sphingomonas oleivorans</name>
    <dbReference type="NCBI Taxonomy" id="1735121"/>
    <lineage>
        <taxon>Bacteria</taxon>
        <taxon>Pseudomonadati</taxon>
        <taxon>Pseudomonadota</taxon>
        <taxon>Alphaproteobacteria</taxon>
        <taxon>Sphingomonadales</taxon>
        <taxon>Sphingomonadaceae</taxon>
        <taxon>Sphingomonas</taxon>
    </lineage>
</organism>
<dbReference type="InterPro" id="IPR017900">
    <property type="entry name" value="4Fe4S_Fe_S_CS"/>
</dbReference>
<evidence type="ECO:0000256" key="2">
    <source>
        <dbReference type="ARBA" id="ARBA00023004"/>
    </source>
</evidence>
<dbReference type="SUPFAM" id="SSF54862">
    <property type="entry name" value="4Fe-4S ferredoxins"/>
    <property type="match status" value="1"/>
</dbReference>
<evidence type="ECO:0000256" key="3">
    <source>
        <dbReference type="ARBA" id="ARBA00023014"/>
    </source>
</evidence>
<feature type="domain" description="4Fe-4S ferredoxin-type" evidence="4">
    <location>
        <begin position="31"/>
        <end position="61"/>
    </location>
</feature>
<dbReference type="GO" id="GO:0046872">
    <property type="term" value="F:metal ion binding"/>
    <property type="evidence" value="ECO:0007669"/>
    <property type="project" value="UniProtKB-KW"/>
</dbReference>
<dbReference type="Pfam" id="PF00037">
    <property type="entry name" value="Fer4"/>
    <property type="match status" value="1"/>
</dbReference>
<dbReference type="PANTHER" id="PTHR43122:SF1">
    <property type="entry name" value="IRON-SULFUR-BINDING PROTEIN"/>
    <property type="match status" value="1"/>
</dbReference>
<keyword evidence="1" id="KW-0479">Metal-binding</keyword>
<dbReference type="Proteomes" id="UP000244162">
    <property type="component" value="Unassembled WGS sequence"/>
</dbReference>
<keyword evidence="2" id="KW-0408">Iron</keyword>
<keyword evidence="3" id="KW-0411">Iron-sulfur</keyword>
<evidence type="ECO:0000313" key="5">
    <source>
        <dbReference type="EMBL" id="PTQ12745.1"/>
    </source>
</evidence>
<protein>
    <submittedName>
        <fullName evidence="5">4Fe-4S ferredoxin</fullName>
    </submittedName>
</protein>
<dbReference type="RefSeq" id="WP_107965983.1">
    <property type="nucleotide sequence ID" value="NZ_NWBU01000004.1"/>
</dbReference>
<dbReference type="GO" id="GO:0051536">
    <property type="term" value="F:iron-sulfur cluster binding"/>
    <property type="evidence" value="ECO:0007669"/>
    <property type="project" value="UniProtKB-KW"/>
</dbReference>
<dbReference type="EMBL" id="NWBU01000004">
    <property type="protein sequence ID" value="PTQ12745.1"/>
    <property type="molecule type" value="Genomic_DNA"/>
</dbReference>
<dbReference type="PROSITE" id="PS51379">
    <property type="entry name" value="4FE4S_FER_2"/>
    <property type="match status" value="2"/>
</dbReference>
<comment type="caution">
    <text evidence="5">The sequence shown here is derived from an EMBL/GenBank/DDBJ whole genome shotgun (WGS) entry which is preliminary data.</text>
</comment>
<feature type="domain" description="4Fe-4S ferredoxin-type" evidence="4">
    <location>
        <begin position="1"/>
        <end position="30"/>
    </location>
</feature>
<dbReference type="PROSITE" id="PS00198">
    <property type="entry name" value="4FE4S_FER_1"/>
    <property type="match status" value="1"/>
</dbReference>
<dbReference type="PANTHER" id="PTHR43122">
    <property type="entry name" value="FERREDOXIN SUBUNIT OF PYRUVATE:FLAVODOXIN OXIDOREDUCTASE-RELATED"/>
    <property type="match status" value="1"/>
</dbReference>
<dbReference type="InterPro" id="IPR017896">
    <property type="entry name" value="4Fe4S_Fe-S-bd"/>
</dbReference>
<gene>
    <name evidence="5" type="ORF">CLG96_00885</name>
</gene>
<name>A0A2T5G0R3_9SPHN</name>
<sequence>MIAHIFADRCIGCEACVAACPTHVLDPGADGVPVIARLNQCQTCFMCELYCEADAIYVASDQRHPEWIDPDTLAASGELGSLRRGYRWTRENSQPGSLDQFWRLGPLLREGAEIAARRYRDRHPGQPDV</sequence>
<proteinExistence type="predicted"/>
<dbReference type="Gene3D" id="3.30.70.20">
    <property type="match status" value="1"/>
</dbReference>
<evidence type="ECO:0000256" key="1">
    <source>
        <dbReference type="ARBA" id="ARBA00022723"/>
    </source>
</evidence>
<evidence type="ECO:0000259" key="4">
    <source>
        <dbReference type="PROSITE" id="PS51379"/>
    </source>
</evidence>
<dbReference type="AlphaFoldDB" id="A0A2T5G0R3"/>
<reference evidence="5 6" key="1">
    <citation type="submission" date="2017-09" db="EMBL/GenBank/DDBJ databases">
        <title>Sphingomonas panjinensis sp.nov., isolated from oil-contaminated soil.</title>
        <authorList>
            <person name="Wang L."/>
            <person name="Chen L."/>
        </authorList>
    </citation>
    <scope>NUCLEOTIDE SEQUENCE [LARGE SCALE GENOMIC DNA]</scope>
    <source>
        <strain evidence="5 6">FW-11</strain>
    </source>
</reference>